<evidence type="ECO:0000259" key="3">
    <source>
        <dbReference type="Pfam" id="PF01625"/>
    </source>
</evidence>
<evidence type="ECO:0000256" key="1">
    <source>
        <dbReference type="ARBA" id="ARBA00012502"/>
    </source>
</evidence>
<dbReference type="NCBIfam" id="TIGR00401">
    <property type="entry name" value="msrA"/>
    <property type="match status" value="1"/>
</dbReference>
<dbReference type="SUPFAM" id="SSF55068">
    <property type="entry name" value="Peptide methionine sulfoxide reductase"/>
    <property type="match status" value="1"/>
</dbReference>
<evidence type="ECO:0000313" key="4">
    <source>
        <dbReference type="EMBL" id="VAW03738.1"/>
    </source>
</evidence>
<dbReference type="InterPro" id="IPR036509">
    <property type="entry name" value="Met_Sox_Rdtase_MsrA_sf"/>
</dbReference>
<dbReference type="EMBL" id="UOEH01000409">
    <property type="protein sequence ID" value="VAW03738.1"/>
    <property type="molecule type" value="Genomic_DNA"/>
</dbReference>
<name>A0A3B0SEQ3_9ZZZZ</name>
<dbReference type="EC" id="1.8.4.11" evidence="1"/>
<organism evidence="4">
    <name type="scientific">hydrothermal vent metagenome</name>
    <dbReference type="NCBI Taxonomy" id="652676"/>
    <lineage>
        <taxon>unclassified sequences</taxon>
        <taxon>metagenomes</taxon>
        <taxon>ecological metagenomes</taxon>
    </lineage>
</organism>
<proteinExistence type="inferred from homology"/>
<reference evidence="4" key="1">
    <citation type="submission" date="2018-06" db="EMBL/GenBank/DDBJ databases">
        <authorList>
            <person name="Zhirakovskaya E."/>
        </authorList>
    </citation>
    <scope>NUCLEOTIDE SEQUENCE</scope>
</reference>
<dbReference type="AlphaFoldDB" id="A0A3B0SEQ3"/>
<dbReference type="PANTHER" id="PTHR43774">
    <property type="entry name" value="PEPTIDE METHIONINE SULFOXIDE REDUCTASE"/>
    <property type="match status" value="1"/>
</dbReference>
<dbReference type="GO" id="GO:0008113">
    <property type="term" value="F:peptide-methionine (S)-S-oxide reductase activity"/>
    <property type="evidence" value="ECO:0007669"/>
    <property type="project" value="UniProtKB-EC"/>
</dbReference>
<dbReference type="Gene3D" id="3.30.1060.10">
    <property type="entry name" value="Peptide methionine sulphoxide reductase MsrA"/>
    <property type="match status" value="1"/>
</dbReference>
<feature type="domain" description="Peptide methionine sulphoxide reductase MsrA" evidence="3">
    <location>
        <begin position="39"/>
        <end position="184"/>
    </location>
</feature>
<sequence length="190" mass="21099">MNLLRSTITAITGVLALAAGATSLAAQQPEQPGKGRTETAVFAGGCFWCVEADLEKLDGVGDVVSGYSGGDLQNPTYENHEGHIEVVEAPFDPDIISYRELTDYFLRHIDVLDDGGQFCDRGYTYTTAIFYNSEDQRKDAEAAISAAEAELGKAVVTPVRALDKFWIAEGYHQDYYKRNKLRYRYYRTSC</sequence>
<evidence type="ECO:0000256" key="2">
    <source>
        <dbReference type="ARBA" id="ARBA00023002"/>
    </source>
</evidence>
<accession>A0A3B0SEQ3</accession>
<feature type="non-terminal residue" evidence="4">
    <location>
        <position position="190"/>
    </location>
</feature>
<dbReference type="InterPro" id="IPR002569">
    <property type="entry name" value="Met_Sox_Rdtase_MsrA_dom"/>
</dbReference>
<gene>
    <name evidence="4" type="ORF">MNBD_ALPHA05-2333</name>
</gene>
<protein>
    <recommendedName>
        <fullName evidence="1">peptide-methionine (S)-S-oxide reductase</fullName>
        <ecNumber evidence="1">1.8.4.11</ecNumber>
    </recommendedName>
</protein>
<keyword evidence="2 4" id="KW-0560">Oxidoreductase</keyword>
<dbReference type="PANTHER" id="PTHR43774:SF1">
    <property type="entry name" value="PEPTIDE METHIONINE SULFOXIDE REDUCTASE MSRA 2"/>
    <property type="match status" value="1"/>
</dbReference>
<dbReference type="Pfam" id="PF01625">
    <property type="entry name" value="PMSR"/>
    <property type="match status" value="1"/>
</dbReference>
<dbReference type="HAMAP" id="MF_01401">
    <property type="entry name" value="MsrA"/>
    <property type="match status" value="1"/>
</dbReference>